<accession>G2XNB3</accession>
<proteinExistence type="predicted"/>
<reference evidence="2" key="1">
    <citation type="journal article" date="2011" name="PLoS Genet.">
        <title>Genomic analysis of the necrotrophic fungal pathogens Sclerotinia sclerotiorum and Botrytis cinerea.</title>
        <authorList>
            <person name="Amselem J."/>
            <person name="Cuomo C.A."/>
            <person name="van Kan J.A."/>
            <person name="Viaud M."/>
            <person name="Benito E.P."/>
            <person name="Couloux A."/>
            <person name="Coutinho P.M."/>
            <person name="de Vries R.P."/>
            <person name="Dyer P.S."/>
            <person name="Fillinger S."/>
            <person name="Fournier E."/>
            <person name="Gout L."/>
            <person name="Hahn M."/>
            <person name="Kohn L."/>
            <person name="Lapalu N."/>
            <person name="Plummer K.M."/>
            <person name="Pradier J.M."/>
            <person name="Quevillon E."/>
            <person name="Sharon A."/>
            <person name="Simon A."/>
            <person name="ten Have A."/>
            <person name="Tudzynski B."/>
            <person name="Tudzynski P."/>
            <person name="Wincker P."/>
            <person name="Andrew M."/>
            <person name="Anthouard V."/>
            <person name="Beever R.E."/>
            <person name="Beffa R."/>
            <person name="Benoit I."/>
            <person name="Bouzid O."/>
            <person name="Brault B."/>
            <person name="Chen Z."/>
            <person name="Choquer M."/>
            <person name="Collemare J."/>
            <person name="Cotton P."/>
            <person name="Danchin E.G."/>
            <person name="Da Silva C."/>
            <person name="Gautier A."/>
            <person name="Giraud C."/>
            <person name="Giraud T."/>
            <person name="Gonzalez C."/>
            <person name="Grossetete S."/>
            <person name="Guldener U."/>
            <person name="Henrissat B."/>
            <person name="Howlett B.J."/>
            <person name="Kodira C."/>
            <person name="Kretschmer M."/>
            <person name="Lappartient A."/>
            <person name="Leroch M."/>
            <person name="Levis C."/>
            <person name="Mauceli E."/>
            <person name="Neuveglise C."/>
            <person name="Oeser B."/>
            <person name="Pearson M."/>
            <person name="Poulain J."/>
            <person name="Poussereau N."/>
            <person name="Quesneville H."/>
            <person name="Rascle C."/>
            <person name="Schumacher J."/>
            <person name="Segurens B."/>
            <person name="Sexton A."/>
            <person name="Silva E."/>
            <person name="Sirven C."/>
            <person name="Soanes D.M."/>
            <person name="Talbot N.J."/>
            <person name="Templeton M."/>
            <person name="Yandava C."/>
            <person name="Yarden O."/>
            <person name="Zeng Q."/>
            <person name="Rollins J.A."/>
            <person name="Lebrun M.H."/>
            <person name="Dickman M."/>
        </authorList>
    </citation>
    <scope>NUCLEOTIDE SEQUENCE [LARGE SCALE GENOMIC DNA]</scope>
    <source>
        <strain evidence="2">T4</strain>
    </source>
</reference>
<gene>
    <name evidence="1" type="ORF">BofuT4_uP014970.1</name>
</gene>
<evidence type="ECO:0000313" key="1">
    <source>
        <dbReference type="EMBL" id="CCD42369.1"/>
    </source>
</evidence>
<dbReference type="Proteomes" id="UP000008177">
    <property type="component" value="Unplaced contigs"/>
</dbReference>
<organism evidence="1 2">
    <name type="scientific">Botryotinia fuckeliana (strain T4)</name>
    <name type="common">Noble rot fungus</name>
    <name type="synonym">Botrytis cinerea</name>
    <dbReference type="NCBI Taxonomy" id="999810"/>
    <lineage>
        <taxon>Eukaryota</taxon>
        <taxon>Fungi</taxon>
        <taxon>Dikarya</taxon>
        <taxon>Ascomycota</taxon>
        <taxon>Pezizomycotina</taxon>
        <taxon>Leotiomycetes</taxon>
        <taxon>Helotiales</taxon>
        <taxon>Sclerotiniaceae</taxon>
        <taxon>Botrytis</taxon>
    </lineage>
</organism>
<evidence type="ECO:0000313" key="2">
    <source>
        <dbReference type="Proteomes" id="UP000008177"/>
    </source>
</evidence>
<protein>
    <submittedName>
        <fullName evidence="1">Uncharacterized protein</fullName>
    </submittedName>
</protein>
<name>G2XNB3_BOTF4</name>
<dbReference type="AlphaFoldDB" id="G2XNB3"/>
<dbReference type="HOGENOM" id="CLU_2849394_0_0_1"/>
<dbReference type="InParanoid" id="G2XNB3"/>
<sequence length="65" mass="7207">MTATQGFPMLPRNVQSSLVMAMMILSDYKIEEKVDWKVPSFVPSFSHQGKVRIANASLNPPVGQT</sequence>
<dbReference type="EMBL" id="FQ790245">
    <property type="protein sequence ID" value="CCD42369.1"/>
    <property type="molecule type" value="Genomic_DNA"/>
</dbReference>